<keyword evidence="1" id="KW-0233">DNA recombination</keyword>
<dbReference type="InterPro" id="IPR011010">
    <property type="entry name" value="DNA_brk_join_enz"/>
</dbReference>
<dbReference type="SUPFAM" id="SSF56349">
    <property type="entry name" value="DNA breaking-rejoining enzymes"/>
    <property type="match status" value="1"/>
</dbReference>
<comment type="caution">
    <text evidence="2">The sequence shown here is derived from an EMBL/GenBank/DDBJ whole genome shotgun (WGS) entry which is preliminary data.</text>
</comment>
<accession>A0ABP9L9D7</accession>
<dbReference type="RefSeq" id="WP_345671327.1">
    <property type="nucleotide sequence ID" value="NZ_BAABKC010000107.1"/>
</dbReference>
<gene>
    <name evidence="2" type="ORF">GCM10023336_61570</name>
</gene>
<reference evidence="3" key="1">
    <citation type="journal article" date="2019" name="Int. J. Syst. Evol. Microbiol.">
        <title>The Global Catalogue of Microorganisms (GCM) 10K type strain sequencing project: providing services to taxonomists for standard genome sequencing and annotation.</title>
        <authorList>
            <consortium name="The Broad Institute Genomics Platform"/>
            <consortium name="The Broad Institute Genome Sequencing Center for Infectious Disease"/>
            <person name="Wu L."/>
            <person name="Ma J."/>
        </authorList>
    </citation>
    <scope>NUCLEOTIDE SEQUENCE [LARGE SCALE GENOMIC DNA]</scope>
    <source>
        <strain evidence="3">JCM 18410</strain>
    </source>
</reference>
<evidence type="ECO:0000313" key="2">
    <source>
        <dbReference type="EMBL" id="GAA5073881.1"/>
    </source>
</evidence>
<dbReference type="InterPro" id="IPR013762">
    <property type="entry name" value="Integrase-like_cat_sf"/>
</dbReference>
<evidence type="ECO:0000313" key="3">
    <source>
        <dbReference type="Proteomes" id="UP001500124"/>
    </source>
</evidence>
<name>A0ABP9L9D7_9ACTN</name>
<protein>
    <submittedName>
        <fullName evidence="2">Uncharacterized protein</fullName>
    </submittedName>
</protein>
<sequence>MKRFLEGIQGHRSYAPMLLALIAERPAEVCGARWSPDVDLAAGTIAVGTNTRTIVYDRTQERGQRNKVVEKGAKTEAGKHTLPLPKPVLRALKAFRASQTAEKLAAGEAYEDSRYVLVDELGRP</sequence>
<dbReference type="Gene3D" id="1.10.443.10">
    <property type="entry name" value="Intergrase catalytic core"/>
    <property type="match status" value="1"/>
</dbReference>
<dbReference type="EMBL" id="BAABKC010000107">
    <property type="protein sequence ID" value="GAA5073881.1"/>
    <property type="molecule type" value="Genomic_DNA"/>
</dbReference>
<keyword evidence="3" id="KW-1185">Reference proteome</keyword>
<evidence type="ECO:0000256" key="1">
    <source>
        <dbReference type="ARBA" id="ARBA00023172"/>
    </source>
</evidence>
<proteinExistence type="predicted"/>
<organism evidence="2 3">
    <name type="scientific">Streptomyces similanensis</name>
    <dbReference type="NCBI Taxonomy" id="1274988"/>
    <lineage>
        <taxon>Bacteria</taxon>
        <taxon>Bacillati</taxon>
        <taxon>Actinomycetota</taxon>
        <taxon>Actinomycetes</taxon>
        <taxon>Kitasatosporales</taxon>
        <taxon>Streptomycetaceae</taxon>
        <taxon>Streptomyces</taxon>
    </lineage>
</organism>
<dbReference type="Proteomes" id="UP001500124">
    <property type="component" value="Unassembled WGS sequence"/>
</dbReference>